<dbReference type="InterPro" id="IPR036895">
    <property type="entry name" value="Uracil-DNA_glycosylase-like_sf"/>
</dbReference>
<evidence type="ECO:0000313" key="6">
    <source>
        <dbReference type="EMBL" id="QHT96790.1"/>
    </source>
</evidence>
<name>A0A6C0IW82_9ZZZZ</name>
<dbReference type="EMBL" id="MN740267">
    <property type="protein sequence ID" value="QHT96790.1"/>
    <property type="molecule type" value="Genomic_DNA"/>
</dbReference>
<accession>A0A6C0IW82</accession>
<evidence type="ECO:0000256" key="1">
    <source>
        <dbReference type="ARBA" id="ARBA00008184"/>
    </source>
</evidence>
<dbReference type="PANTHER" id="PTHR11264">
    <property type="entry name" value="URACIL-DNA GLYCOSYLASE"/>
    <property type="match status" value="1"/>
</dbReference>
<dbReference type="AlphaFoldDB" id="A0A6C0IW82"/>
<keyword evidence="4" id="KW-0234">DNA repair</keyword>
<dbReference type="Gene3D" id="3.30.420.10">
    <property type="entry name" value="Ribonuclease H-like superfamily/Ribonuclease H"/>
    <property type="match status" value="1"/>
</dbReference>
<dbReference type="SMART" id="SM00986">
    <property type="entry name" value="UDG"/>
    <property type="match status" value="1"/>
</dbReference>
<dbReference type="Pfam" id="PF03167">
    <property type="entry name" value="UDG"/>
    <property type="match status" value="1"/>
</dbReference>
<dbReference type="GO" id="GO:0097510">
    <property type="term" value="P:base-excision repair, AP site formation via deaminated base removal"/>
    <property type="evidence" value="ECO:0007669"/>
    <property type="project" value="TreeGrafter"/>
</dbReference>
<reference evidence="6" key="1">
    <citation type="journal article" date="2020" name="Nature">
        <title>Giant virus diversity and host interactions through global metagenomics.</title>
        <authorList>
            <person name="Schulz F."/>
            <person name="Roux S."/>
            <person name="Paez-Espino D."/>
            <person name="Jungbluth S."/>
            <person name="Walsh D.A."/>
            <person name="Denef V.J."/>
            <person name="McMahon K.D."/>
            <person name="Konstantinidis K.T."/>
            <person name="Eloe-Fadrosh E.A."/>
            <person name="Kyrpides N.C."/>
            <person name="Woyke T."/>
        </authorList>
    </citation>
    <scope>NUCLEOTIDE SEQUENCE</scope>
    <source>
        <strain evidence="6">GVMAG-M-3300024336-7</strain>
    </source>
</reference>
<dbReference type="GO" id="GO:0003676">
    <property type="term" value="F:nucleic acid binding"/>
    <property type="evidence" value="ECO:0007669"/>
    <property type="project" value="InterPro"/>
</dbReference>
<keyword evidence="2" id="KW-0227">DNA damage</keyword>
<dbReference type="InterPro" id="IPR002043">
    <property type="entry name" value="UDG_fam1"/>
</dbReference>
<protein>
    <recommendedName>
        <fullName evidence="5">RNase H type-1 domain-containing protein</fullName>
    </recommendedName>
</protein>
<dbReference type="Gene3D" id="3.40.470.10">
    <property type="entry name" value="Uracil-DNA glycosylase-like domain"/>
    <property type="match status" value="1"/>
</dbReference>
<dbReference type="InterPro" id="IPR002156">
    <property type="entry name" value="RNaseH_domain"/>
</dbReference>
<sequence>MSEIEDIYQKIIVGVKPLWSDIIELHKKDILNVLTEIMPDIKSDIVVPPIVDVFNAFKYVDITTTKIVIIGQDPYQKYGEACGLSFGTQNKSIPPSLKNINKALEKSFGTSLMDGDLTHWAKQGILLLNSRLTTVLGKALPKTHAKWELITNSIIKILSEKRPDVIYMLWGGFAQKKTKHITQSALILKHSHPSPMGDCKQPLSKRFINCTHFVDANEYLISCGKKPIKWVQVKSPASRAITAYRRKLLSKLEGKLLKESKEMGADEEKIEVFTRRATSKEKERLLSKLEGKLLKELKEIGADDERVELYMEHATNKEKETLLSELEGAKKKDQLQKSNSLISMGCIPDDSYILFTDGACSGNGKAHARASWAYYIRYGDLDRKLNSGEVAKKTISPSNNRGELLGIIKGLSCICKKGKTFKKILIVTDSKYSMTVWKYVDSWIDSKTIDEKKNPDLTMKLYKFKCWLIESDFSVDLVHIRSHKPKPTDDILKFYWKGNQKADELAQGIIR</sequence>
<dbReference type="InterPro" id="IPR018085">
    <property type="entry name" value="Ura-DNA_Glyclase_AS"/>
</dbReference>
<comment type="similarity">
    <text evidence="1">Belongs to the uracil-DNA glycosylase (UDG) superfamily. UNG family.</text>
</comment>
<dbReference type="SUPFAM" id="SSF52141">
    <property type="entry name" value="Uracil-DNA glycosylase-like"/>
    <property type="match status" value="1"/>
</dbReference>
<dbReference type="InterPro" id="IPR036397">
    <property type="entry name" value="RNaseH_sf"/>
</dbReference>
<proteinExistence type="inferred from homology"/>
<evidence type="ECO:0000256" key="2">
    <source>
        <dbReference type="ARBA" id="ARBA00022763"/>
    </source>
</evidence>
<keyword evidence="3" id="KW-0378">Hydrolase</keyword>
<dbReference type="NCBIfam" id="NF003592">
    <property type="entry name" value="PRK05254.1-5"/>
    <property type="match status" value="1"/>
</dbReference>
<evidence type="ECO:0000256" key="4">
    <source>
        <dbReference type="ARBA" id="ARBA00023204"/>
    </source>
</evidence>
<dbReference type="SUPFAM" id="SSF53098">
    <property type="entry name" value="Ribonuclease H-like"/>
    <property type="match status" value="1"/>
</dbReference>
<dbReference type="Pfam" id="PF00075">
    <property type="entry name" value="RNase_H"/>
    <property type="match status" value="1"/>
</dbReference>
<dbReference type="PROSITE" id="PS50879">
    <property type="entry name" value="RNASE_H_1"/>
    <property type="match status" value="1"/>
</dbReference>
<dbReference type="InterPro" id="IPR005122">
    <property type="entry name" value="Uracil-DNA_glycosylase-like"/>
</dbReference>
<evidence type="ECO:0000256" key="3">
    <source>
        <dbReference type="ARBA" id="ARBA00022801"/>
    </source>
</evidence>
<dbReference type="GO" id="GO:0004844">
    <property type="term" value="F:uracil DNA N-glycosylase activity"/>
    <property type="evidence" value="ECO:0007669"/>
    <property type="project" value="InterPro"/>
</dbReference>
<dbReference type="PANTHER" id="PTHR11264:SF0">
    <property type="entry name" value="URACIL-DNA GLYCOSYLASE"/>
    <property type="match status" value="1"/>
</dbReference>
<dbReference type="SMART" id="SM00987">
    <property type="entry name" value="UreE_C"/>
    <property type="match status" value="1"/>
</dbReference>
<dbReference type="GO" id="GO:0005634">
    <property type="term" value="C:nucleus"/>
    <property type="evidence" value="ECO:0007669"/>
    <property type="project" value="TreeGrafter"/>
</dbReference>
<dbReference type="PROSITE" id="PS00130">
    <property type="entry name" value="U_DNA_GLYCOSYLASE"/>
    <property type="match status" value="1"/>
</dbReference>
<feature type="domain" description="RNase H type-1" evidence="5">
    <location>
        <begin position="348"/>
        <end position="511"/>
    </location>
</feature>
<dbReference type="InterPro" id="IPR012337">
    <property type="entry name" value="RNaseH-like_sf"/>
</dbReference>
<dbReference type="GO" id="GO:0004523">
    <property type="term" value="F:RNA-DNA hybrid ribonuclease activity"/>
    <property type="evidence" value="ECO:0007669"/>
    <property type="project" value="InterPro"/>
</dbReference>
<organism evidence="6">
    <name type="scientific">viral metagenome</name>
    <dbReference type="NCBI Taxonomy" id="1070528"/>
    <lineage>
        <taxon>unclassified sequences</taxon>
        <taxon>metagenomes</taxon>
        <taxon>organismal metagenomes</taxon>
    </lineage>
</organism>
<dbReference type="CDD" id="cd10027">
    <property type="entry name" value="UDG-F1-like"/>
    <property type="match status" value="1"/>
</dbReference>
<evidence type="ECO:0000259" key="5">
    <source>
        <dbReference type="PROSITE" id="PS50879"/>
    </source>
</evidence>
<dbReference type="GO" id="GO:0005739">
    <property type="term" value="C:mitochondrion"/>
    <property type="evidence" value="ECO:0007669"/>
    <property type="project" value="TreeGrafter"/>
</dbReference>